<sequence>MHHVSLKTLFHIHIIFLASILFKNVEGSLPTIVCGPKGYEPCDLSRLSLQNYDVTRLYVSEVHDVNGQRCNGLAVQLDNWLYKPNTLSSAAYLCLSNDASPIEVALIYFSGFVKDSVDAKISYGMPWSVKASLMLSHNVDRLNIRHYYGKIAIKLHDCDTSFGMLANMTNSKRIGVEGTMIFCKSHLLLDRLLVVGIQLYCIINNDDIGFSTLCMSLSPGLLGLPLPLLGPLLSRFINYTCYYGAKCSIFVPGMFRNLSRTMALINPSKKGDSGKLLVYTNRYYEYIMDENEVPSGGTATLQLFWYPNSFTRNATKVNIGAVTLHNDNIGDLFVVPFGRQELRLVLNTLIMNSRFYIFEQERAFGSTMGWNMVYEPHLVSSKLVIEYEFNPDNKYSLRYMSECSSGITCADTPTTDNTGLLGSLIPQGMFDNASK</sequence>
<feature type="chain" id="PRO_5042153499" evidence="1">
    <location>
        <begin position="28"/>
        <end position="435"/>
    </location>
</feature>
<evidence type="ECO:0000313" key="2">
    <source>
        <dbReference type="EMBL" id="KAK1934702.1"/>
    </source>
</evidence>
<gene>
    <name evidence="2" type="ORF">X943_000178</name>
</gene>
<evidence type="ECO:0000313" key="3">
    <source>
        <dbReference type="Proteomes" id="UP001195914"/>
    </source>
</evidence>
<comment type="caution">
    <text evidence="2">The sequence shown here is derived from an EMBL/GenBank/DDBJ whole genome shotgun (WGS) entry which is preliminary data.</text>
</comment>
<reference evidence="2" key="2">
    <citation type="submission" date="2021-05" db="EMBL/GenBank/DDBJ databases">
        <authorList>
            <person name="Pain A."/>
        </authorList>
    </citation>
    <scope>NUCLEOTIDE SEQUENCE</scope>
    <source>
        <strain evidence="2">1802A</strain>
    </source>
</reference>
<keyword evidence="1" id="KW-0732">Signal</keyword>
<organism evidence="2 3">
    <name type="scientific">Babesia divergens</name>
    <dbReference type="NCBI Taxonomy" id="32595"/>
    <lineage>
        <taxon>Eukaryota</taxon>
        <taxon>Sar</taxon>
        <taxon>Alveolata</taxon>
        <taxon>Apicomplexa</taxon>
        <taxon>Aconoidasida</taxon>
        <taxon>Piroplasmida</taxon>
        <taxon>Babesiidae</taxon>
        <taxon>Babesia</taxon>
    </lineage>
</organism>
<evidence type="ECO:0000256" key="1">
    <source>
        <dbReference type="SAM" id="SignalP"/>
    </source>
</evidence>
<keyword evidence="3" id="KW-1185">Reference proteome</keyword>
<reference evidence="2" key="1">
    <citation type="journal article" date="2014" name="Nucleic Acids Res.">
        <title>The evolutionary dynamics of variant antigen genes in Babesia reveal a history of genomic innovation underlying host-parasite interaction.</title>
        <authorList>
            <person name="Jackson A.P."/>
            <person name="Otto T.D."/>
            <person name="Darby A."/>
            <person name="Ramaprasad A."/>
            <person name="Xia D."/>
            <person name="Echaide I.E."/>
            <person name="Farber M."/>
            <person name="Gahlot S."/>
            <person name="Gamble J."/>
            <person name="Gupta D."/>
            <person name="Gupta Y."/>
            <person name="Jackson L."/>
            <person name="Malandrin L."/>
            <person name="Malas T.B."/>
            <person name="Moussa E."/>
            <person name="Nair M."/>
            <person name="Reid A.J."/>
            <person name="Sanders M."/>
            <person name="Sharma J."/>
            <person name="Tracey A."/>
            <person name="Quail M.A."/>
            <person name="Weir W."/>
            <person name="Wastling J.M."/>
            <person name="Hall N."/>
            <person name="Willadsen P."/>
            <person name="Lingelbach K."/>
            <person name="Shiels B."/>
            <person name="Tait A."/>
            <person name="Berriman M."/>
            <person name="Allred D.R."/>
            <person name="Pain A."/>
        </authorList>
    </citation>
    <scope>NUCLEOTIDE SEQUENCE</scope>
    <source>
        <strain evidence="2">1802A</strain>
    </source>
</reference>
<name>A0AAD9LGF9_BABDI</name>
<proteinExistence type="predicted"/>
<dbReference type="EMBL" id="JAHBMH010000062">
    <property type="protein sequence ID" value="KAK1934702.1"/>
    <property type="molecule type" value="Genomic_DNA"/>
</dbReference>
<feature type="signal peptide" evidence="1">
    <location>
        <begin position="1"/>
        <end position="27"/>
    </location>
</feature>
<dbReference type="AlphaFoldDB" id="A0AAD9LGF9"/>
<accession>A0AAD9LGF9</accession>
<dbReference type="Proteomes" id="UP001195914">
    <property type="component" value="Unassembled WGS sequence"/>
</dbReference>
<protein>
    <submittedName>
        <fullName evidence="2">GCC2 and GCC3 domain containing protein</fullName>
    </submittedName>
</protein>